<evidence type="ECO:0000256" key="3">
    <source>
        <dbReference type="ARBA" id="ARBA00022723"/>
    </source>
</evidence>
<organism evidence="5 6">
    <name type="scientific">Trifolium subterraneum</name>
    <name type="common">Subterranean clover</name>
    <dbReference type="NCBI Taxonomy" id="3900"/>
    <lineage>
        <taxon>Eukaryota</taxon>
        <taxon>Viridiplantae</taxon>
        <taxon>Streptophyta</taxon>
        <taxon>Embryophyta</taxon>
        <taxon>Tracheophyta</taxon>
        <taxon>Spermatophyta</taxon>
        <taxon>Magnoliopsida</taxon>
        <taxon>eudicotyledons</taxon>
        <taxon>Gunneridae</taxon>
        <taxon>Pentapetalae</taxon>
        <taxon>rosids</taxon>
        <taxon>fabids</taxon>
        <taxon>Fabales</taxon>
        <taxon>Fabaceae</taxon>
        <taxon>Papilionoideae</taxon>
        <taxon>50 kb inversion clade</taxon>
        <taxon>NPAAA clade</taxon>
        <taxon>Hologalegina</taxon>
        <taxon>IRL clade</taxon>
        <taxon>Trifolieae</taxon>
        <taxon>Trifolium</taxon>
    </lineage>
</organism>
<evidence type="ECO:0000313" key="6">
    <source>
        <dbReference type="Proteomes" id="UP000242715"/>
    </source>
</evidence>
<sequence length="370" mass="42036">MEVPQVLHMNGGVGEASYATNSLVQERVISLTKAIREEAAISLFCNSYPRSLAIADLGCSSGPNTLLVVSEFIKVIEKLCGELNYESPEYKVFLNDLPGNDFNTIFRSVDRFKESLRSETKTKTGPCYISGVPGSFYGRIFPNQSLHFVHSSYSLQWLSKVPENVNNNKGNIYMARTSPSNVLTAYYNQFQRDFSLFLKCRAEELIEGGRMMLTVLGRESDIMYSKECCYIWELMAMALNDMVLEGIIKEEQVDTFNIPQYTPSPSEVKLEVLKEGSFAIDQLGVSEVNWNALENWNAFECESQMYESHSDGPYNVTQCMRAVSEPLLISHFGESIIEELFNRYQKILIDRMSKEKTKFVNVTILLTRKS</sequence>
<dbReference type="AlphaFoldDB" id="A0A2Z6NHV0"/>
<keyword evidence="3" id="KW-0479">Metal-binding</keyword>
<keyword evidence="4" id="KW-0460">Magnesium</keyword>
<dbReference type="Pfam" id="PF03492">
    <property type="entry name" value="Methyltransf_7"/>
    <property type="match status" value="1"/>
</dbReference>
<keyword evidence="2" id="KW-0808">Transferase</keyword>
<dbReference type="GO" id="GO:0008168">
    <property type="term" value="F:methyltransferase activity"/>
    <property type="evidence" value="ECO:0007669"/>
    <property type="project" value="UniProtKB-KW"/>
</dbReference>
<evidence type="ECO:0000313" key="5">
    <source>
        <dbReference type="EMBL" id="GAU36020.1"/>
    </source>
</evidence>
<dbReference type="Gene3D" id="1.10.1200.270">
    <property type="entry name" value="Methyltransferase, alpha-helical capping domain"/>
    <property type="match status" value="1"/>
</dbReference>
<dbReference type="GO" id="GO:0046872">
    <property type="term" value="F:metal ion binding"/>
    <property type="evidence" value="ECO:0007669"/>
    <property type="project" value="UniProtKB-KW"/>
</dbReference>
<dbReference type="PANTHER" id="PTHR31009">
    <property type="entry name" value="S-ADENOSYL-L-METHIONINE:CARBOXYL METHYLTRANSFERASE FAMILY PROTEIN"/>
    <property type="match status" value="1"/>
</dbReference>
<dbReference type="GO" id="GO:0032259">
    <property type="term" value="P:methylation"/>
    <property type="evidence" value="ECO:0007669"/>
    <property type="project" value="UniProtKB-KW"/>
</dbReference>
<keyword evidence="6" id="KW-1185">Reference proteome</keyword>
<protein>
    <recommendedName>
        <fullName evidence="7">Salicylate carboxymethyltransferase</fullName>
    </recommendedName>
</protein>
<evidence type="ECO:0000256" key="1">
    <source>
        <dbReference type="ARBA" id="ARBA00022603"/>
    </source>
</evidence>
<evidence type="ECO:0008006" key="7">
    <source>
        <dbReference type="Google" id="ProtNLM"/>
    </source>
</evidence>
<dbReference type="Gene3D" id="3.40.50.150">
    <property type="entry name" value="Vaccinia Virus protein VP39"/>
    <property type="match status" value="1"/>
</dbReference>
<dbReference type="InterPro" id="IPR005299">
    <property type="entry name" value="MeTrfase_7"/>
</dbReference>
<dbReference type="InterPro" id="IPR029063">
    <property type="entry name" value="SAM-dependent_MTases_sf"/>
</dbReference>
<dbReference type="SUPFAM" id="SSF53335">
    <property type="entry name" value="S-adenosyl-L-methionine-dependent methyltransferases"/>
    <property type="match status" value="1"/>
</dbReference>
<name>A0A2Z6NHV0_TRISU</name>
<reference evidence="6" key="1">
    <citation type="journal article" date="2017" name="Front. Plant Sci.">
        <title>Climate Clever Clovers: New Paradigm to Reduce the Environmental Footprint of Ruminants by Breeding Low Methanogenic Forages Utilizing Haplotype Variation.</title>
        <authorList>
            <person name="Kaur P."/>
            <person name="Appels R."/>
            <person name="Bayer P.E."/>
            <person name="Keeble-Gagnere G."/>
            <person name="Wang J."/>
            <person name="Hirakawa H."/>
            <person name="Shirasawa K."/>
            <person name="Vercoe P."/>
            <person name="Stefanova K."/>
            <person name="Durmic Z."/>
            <person name="Nichols P."/>
            <person name="Revell C."/>
            <person name="Isobe S.N."/>
            <person name="Edwards D."/>
            <person name="Erskine W."/>
        </authorList>
    </citation>
    <scope>NUCLEOTIDE SEQUENCE [LARGE SCALE GENOMIC DNA]</scope>
    <source>
        <strain evidence="6">cv. Daliak</strain>
    </source>
</reference>
<dbReference type="EMBL" id="DF973613">
    <property type="protein sequence ID" value="GAU36020.1"/>
    <property type="molecule type" value="Genomic_DNA"/>
</dbReference>
<evidence type="ECO:0000256" key="4">
    <source>
        <dbReference type="ARBA" id="ARBA00022842"/>
    </source>
</evidence>
<accession>A0A2Z6NHV0</accession>
<proteinExistence type="predicted"/>
<dbReference type="Proteomes" id="UP000242715">
    <property type="component" value="Unassembled WGS sequence"/>
</dbReference>
<dbReference type="InterPro" id="IPR042086">
    <property type="entry name" value="MeTrfase_capping"/>
</dbReference>
<keyword evidence="1" id="KW-0489">Methyltransferase</keyword>
<gene>
    <name evidence="5" type="ORF">TSUD_211580</name>
</gene>
<dbReference type="OrthoDB" id="1872732at2759"/>
<evidence type="ECO:0000256" key="2">
    <source>
        <dbReference type="ARBA" id="ARBA00022679"/>
    </source>
</evidence>